<keyword evidence="5" id="KW-0472">Membrane</keyword>
<dbReference type="GO" id="GO:0015288">
    <property type="term" value="F:porin activity"/>
    <property type="evidence" value="ECO:0007669"/>
    <property type="project" value="UniProtKB-KW"/>
</dbReference>
<evidence type="ECO:0000256" key="4">
    <source>
        <dbReference type="SAM" id="MobiDB-lite"/>
    </source>
</evidence>
<evidence type="ECO:0000313" key="6">
    <source>
        <dbReference type="EMBL" id="GJJ15521.1"/>
    </source>
</evidence>
<comment type="caution">
    <text evidence="6">The sequence shown here is derived from an EMBL/GenBank/DDBJ whole genome shotgun (WGS) entry which is preliminary data.</text>
</comment>
<proteinExistence type="inferred from homology"/>
<keyword evidence="3" id="KW-0406">Ion transport</keyword>
<evidence type="ECO:0000256" key="5">
    <source>
        <dbReference type="SAM" id="Phobius"/>
    </source>
</evidence>
<keyword evidence="3" id="KW-0813">Transport</keyword>
<reference evidence="6" key="1">
    <citation type="submission" date="2021-10" db="EMBL/GenBank/DDBJ databases">
        <title>De novo Genome Assembly of Clathrus columnatus (Basidiomycota, Fungi) Using Illumina and Nanopore Sequence Data.</title>
        <authorList>
            <person name="Ogiso-Tanaka E."/>
            <person name="Itagaki H."/>
            <person name="Hosoya T."/>
            <person name="Hosaka K."/>
        </authorList>
    </citation>
    <scope>NUCLEOTIDE SEQUENCE</scope>
    <source>
        <strain evidence="6">MO-923</strain>
    </source>
</reference>
<feature type="transmembrane region" description="Helical" evidence="5">
    <location>
        <begin position="245"/>
        <end position="264"/>
    </location>
</feature>
<dbReference type="EMBL" id="BPWL01000011">
    <property type="protein sequence ID" value="GJJ15521.1"/>
    <property type="molecule type" value="Genomic_DNA"/>
</dbReference>
<feature type="region of interest" description="Disordered" evidence="4">
    <location>
        <begin position="88"/>
        <end position="119"/>
    </location>
</feature>
<name>A0AAV5ARU3_9AGAM</name>
<keyword evidence="7" id="KW-1185">Reference proteome</keyword>
<keyword evidence="2" id="KW-1134">Transmembrane beta strand</keyword>
<feature type="compositionally biased region" description="Polar residues" evidence="4">
    <location>
        <begin position="43"/>
        <end position="61"/>
    </location>
</feature>
<comment type="similarity">
    <text evidence="1">Belongs to the eukaryotic mitochondrial porin family.</text>
</comment>
<dbReference type="GO" id="GO:0005741">
    <property type="term" value="C:mitochondrial outer membrane"/>
    <property type="evidence" value="ECO:0007669"/>
    <property type="project" value="InterPro"/>
</dbReference>
<evidence type="ECO:0000313" key="7">
    <source>
        <dbReference type="Proteomes" id="UP001050691"/>
    </source>
</evidence>
<dbReference type="PANTHER" id="PTHR11743">
    <property type="entry name" value="VOLTAGE-DEPENDENT ANION-SELECTIVE CHANNEL"/>
    <property type="match status" value="1"/>
</dbReference>
<dbReference type="GO" id="GO:0046930">
    <property type="term" value="C:pore complex"/>
    <property type="evidence" value="ECO:0007669"/>
    <property type="project" value="UniProtKB-KW"/>
</dbReference>
<keyword evidence="5" id="KW-0812">Transmembrane</keyword>
<evidence type="ECO:0000256" key="2">
    <source>
        <dbReference type="ARBA" id="ARBA00022452"/>
    </source>
</evidence>
<gene>
    <name evidence="6" type="ORF">Clacol_009799</name>
</gene>
<dbReference type="InterPro" id="IPR001925">
    <property type="entry name" value="Porin_Euk"/>
</dbReference>
<protein>
    <submittedName>
        <fullName evidence="6">Uncharacterized protein</fullName>
    </submittedName>
</protein>
<organism evidence="6 7">
    <name type="scientific">Clathrus columnatus</name>
    <dbReference type="NCBI Taxonomy" id="1419009"/>
    <lineage>
        <taxon>Eukaryota</taxon>
        <taxon>Fungi</taxon>
        <taxon>Dikarya</taxon>
        <taxon>Basidiomycota</taxon>
        <taxon>Agaricomycotina</taxon>
        <taxon>Agaricomycetes</taxon>
        <taxon>Phallomycetidae</taxon>
        <taxon>Phallales</taxon>
        <taxon>Clathraceae</taxon>
        <taxon>Clathrus</taxon>
    </lineage>
</organism>
<dbReference type="Gene3D" id="2.40.160.10">
    <property type="entry name" value="Porin"/>
    <property type="match status" value="1"/>
</dbReference>
<feature type="region of interest" description="Disordered" evidence="4">
    <location>
        <begin position="1"/>
        <end position="61"/>
    </location>
</feature>
<evidence type="ECO:0000256" key="1">
    <source>
        <dbReference type="ARBA" id="ARBA00007780"/>
    </source>
</evidence>
<dbReference type="Pfam" id="PF01459">
    <property type="entry name" value="Porin_3"/>
    <property type="match status" value="1"/>
</dbReference>
<accession>A0AAV5ARU3</accession>
<dbReference type="PANTHER" id="PTHR11743:SF70">
    <property type="entry name" value="GH26960P-RELATED"/>
    <property type="match status" value="1"/>
</dbReference>
<evidence type="ECO:0000256" key="3">
    <source>
        <dbReference type="ARBA" id="ARBA00023114"/>
    </source>
</evidence>
<sequence>MSMEGNYSTGGGASIAPSGRMYAPTGMSPANTPNPYEHRQRADSTTSSGYNYNAPRFSQSSAELLTREVNDQEYQHQYQQQYPQSLHRAMTPGSTGAGYNPSSFVQPGREAPVKGLQDDQTPLNSAEAKDFNPHEEGWDVYADFNNAGPRYSTMAPLAGTPDASNDYRKLPTQPSGLVSPSDLKNGPVELVTVPALGAEWGKDELHAMTKTGKREVKREKWATRWRSLRREENGFLGTHLSRRNFVFVLFGICCVIGVILAFTIPRVPGILINASAPLSGGSNIVFSRAPTNFTFDVDLNLQLDTHSTFVPITLSSFDAILFDLNSNLQIATGNVHGKTFPAGKFIDYSFPITFNYTAVNQSDPTWNDVYNACRNPATEPGGGPRPPIAFRVELFMSIIGLVKTQGTGLTVTSASCPFELPVNSVMGTDLAKNSADLLGRDYPVAGAHIDIKTKILNGVTFKCLDYLENYGINGLKLEAATSLQADKMTKGAVFSATYKQPGVHSRISLDALNVPICAVETAFGLRSGFVLGSEAVYNMGEGKILRYGLGACFSAPSYAATILALNNCKTFIVSYYHRVSSDVEAGARATYYNMSPSAVNLEVGAKAYLNSAAFIKSKINSNGIASLAYHQTMSFVFQLALGCATDTQKLGDAVPRPTMGVGLSFESSGGASAPNTDTFISMLAREVTRR</sequence>
<dbReference type="InterPro" id="IPR027246">
    <property type="entry name" value="Porin_Euk/Tom40"/>
</dbReference>
<keyword evidence="3" id="KW-0626">Porin</keyword>
<dbReference type="GO" id="GO:0008308">
    <property type="term" value="F:voltage-gated monoatomic anion channel activity"/>
    <property type="evidence" value="ECO:0007669"/>
    <property type="project" value="InterPro"/>
</dbReference>
<dbReference type="InterPro" id="IPR023614">
    <property type="entry name" value="Porin_dom_sf"/>
</dbReference>
<dbReference type="Proteomes" id="UP001050691">
    <property type="component" value="Unassembled WGS sequence"/>
</dbReference>
<dbReference type="AlphaFoldDB" id="A0AAV5ARU3"/>
<keyword evidence="5" id="KW-1133">Transmembrane helix</keyword>
<dbReference type="CDD" id="cd07306">
    <property type="entry name" value="Porin3_VDAC"/>
    <property type="match status" value="1"/>
</dbReference>